<protein>
    <submittedName>
        <fullName evidence="1">Uncharacterized protein</fullName>
    </submittedName>
</protein>
<evidence type="ECO:0000313" key="1">
    <source>
        <dbReference type="EMBL" id="KHG29348.1"/>
    </source>
</evidence>
<dbReference type="Proteomes" id="UP000032142">
    <property type="component" value="Unassembled WGS sequence"/>
</dbReference>
<gene>
    <name evidence="1" type="ORF">F383_13623</name>
</gene>
<accession>A0A0B0PSB4</accession>
<organism evidence="1 2">
    <name type="scientific">Gossypium arboreum</name>
    <name type="common">Tree cotton</name>
    <name type="synonym">Gossypium nanking</name>
    <dbReference type="NCBI Taxonomy" id="29729"/>
    <lineage>
        <taxon>Eukaryota</taxon>
        <taxon>Viridiplantae</taxon>
        <taxon>Streptophyta</taxon>
        <taxon>Embryophyta</taxon>
        <taxon>Tracheophyta</taxon>
        <taxon>Spermatophyta</taxon>
        <taxon>Magnoliopsida</taxon>
        <taxon>eudicotyledons</taxon>
        <taxon>Gunneridae</taxon>
        <taxon>Pentapetalae</taxon>
        <taxon>rosids</taxon>
        <taxon>malvids</taxon>
        <taxon>Malvales</taxon>
        <taxon>Malvaceae</taxon>
        <taxon>Malvoideae</taxon>
        <taxon>Gossypium</taxon>
    </lineage>
</organism>
<evidence type="ECO:0000313" key="2">
    <source>
        <dbReference type="Proteomes" id="UP000032142"/>
    </source>
</evidence>
<proteinExistence type="predicted"/>
<dbReference type="EMBL" id="KN449172">
    <property type="protein sequence ID" value="KHG29348.1"/>
    <property type="molecule type" value="Genomic_DNA"/>
</dbReference>
<name>A0A0B0PSB4_GOSAR</name>
<sequence length="28" mass="3483">MLKTKHLLDLIDDILVFQLIKDMFRFIY</sequence>
<reference evidence="2" key="1">
    <citation type="submission" date="2014-09" db="EMBL/GenBank/DDBJ databases">
        <authorList>
            <person name="Mudge J."/>
            <person name="Ramaraj T."/>
            <person name="Lindquist I.E."/>
            <person name="Bharti A.K."/>
            <person name="Sundararajan A."/>
            <person name="Cameron C.T."/>
            <person name="Woodward J.E."/>
            <person name="May G.D."/>
            <person name="Brubaker C."/>
            <person name="Broadhvest J."/>
            <person name="Wilkins T.A."/>
        </authorList>
    </citation>
    <scope>NUCLEOTIDE SEQUENCE</scope>
    <source>
        <strain evidence="2">cv. AKA8401</strain>
    </source>
</reference>
<keyword evidence="2" id="KW-1185">Reference proteome</keyword>
<dbReference type="AlphaFoldDB" id="A0A0B0PSB4"/>